<sequence length="332" mass="36630">MGLREIESTLPPGFRFYPSDEELVCHYLYKKVANERAAQGTLVEVDLHAREPWELPDAAKLTASEWYFFSFRDRKYATGSRTNRATKTGYWKATGKDREVRSPATRAVVAMRKTLVFYQGRAPNGVKSCWVMHEFRLDSPHTPPKVYIYIHICYYVCVLLLTILARPVCTIDVPVCVWLQEDWVLCRVFQKRKDSEQDNGGGSSSPPTFAGASSQGVVLDLPDDQQPSMTMAGAYVAVDHHQPGSSAVGFALPPHAQDNGLGDGGLDALLMNGATMWQYSSSALADHFPPEEVTAAPMMGLGSRGGGDGCSFFYDSGFDDMANMGFPQGWMG</sequence>
<name>A0A804MDL2_MAIZE</name>
<dbReference type="InterPro" id="IPR003441">
    <property type="entry name" value="NAC-dom"/>
</dbReference>
<accession>A0A804MDL2</accession>
<feature type="region of interest" description="Disordered" evidence="5">
    <location>
        <begin position="194"/>
        <end position="215"/>
    </location>
</feature>
<organism evidence="7 8">
    <name type="scientific">Zea mays</name>
    <name type="common">Maize</name>
    <dbReference type="NCBI Taxonomy" id="4577"/>
    <lineage>
        <taxon>Eukaryota</taxon>
        <taxon>Viridiplantae</taxon>
        <taxon>Streptophyta</taxon>
        <taxon>Embryophyta</taxon>
        <taxon>Tracheophyta</taxon>
        <taxon>Spermatophyta</taxon>
        <taxon>Magnoliopsida</taxon>
        <taxon>Liliopsida</taxon>
        <taxon>Poales</taxon>
        <taxon>Poaceae</taxon>
        <taxon>PACMAD clade</taxon>
        <taxon>Panicoideae</taxon>
        <taxon>Andropogonodae</taxon>
        <taxon>Andropogoneae</taxon>
        <taxon>Tripsacinae</taxon>
        <taxon>Zea</taxon>
    </lineage>
</organism>
<proteinExistence type="predicted"/>
<reference evidence="8" key="1">
    <citation type="submission" date="2015-12" db="EMBL/GenBank/DDBJ databases">
        <title>Update maize B73 reference genome by single molecule sequencing technologies.</title>
        <authorList>
            <consortium name="Maize Genome Sequencing Project"/>
            <person name="Ware D."/>
        </authorList>
    </citation>
    <scope>NUCLEOTIDE SEQUENCE [LARGE SCALE GENOMIC DNA]</scope>
    <source>
        <strain evidence="8">cv. B73</strain>
    </source>
</reference>
<dbReference type="Gramene" id="Zm00001eb077580_T003">
    <property type="protein sequence ID" value="Zm00001eb077580_P003"/>
    <property type="gene ID" value="Zm00001eb077580"/>
</dbReference>
<dbReference type="GO" id="GO:0003677">
    <property type="term" value="F:DNA binding"/>
    <property type="evidence" value="ECO:0007669"/>
    <property type="project" value="UniProtKB-KW"/>
</dbReference>
<gene>
    <name evidence="7" type="primary">LOC100283926</name>
</gene>
<protein>
    <recommendedName>
        <fullName evidence="6">NAC domain-containing protein</fullName>
    </recommendedName>
</protein>
<dbReference type="Gene3D" id="2.170.150.80">
    <property type="entry name" value="NAC domain"/>
    <property type="match status" value="1"/>
</dbReference>
<keyword evidence="1" id="KW-0805">Transcription regulation</keyword>
<evidence type="ECO:0000313" key="7">
    <source>
        <dbReference type="EnsemblPlants" id="Zm00001eb077580_P003"/>
    </source>
</evidence>
<evidence type="ECO:0000256" key="3">
    <source>
        <dbReference type="ARBA" id="ARBA00023163"/>
    </source>
</evidence>
<keyword evidence="8" id="KW-1185">Reference proteome</keyword>
<dbReference type="InParanoid" id="A0A804MDL2"/>
<keyword evidence="4" id="KW-0539">Nucleus</keyword>
<dbReference type="Proteomes" id="UP000007305">
    <property type="component" value="Chromosome 2"/>
</dbReference>
<dbReference type="GO" id="GO:0006355">
    <property type="term" value="P:regulation of DNA-templated transcription"/>
    <property type="evidence" value="ECO:0007669"/>
    <property type="project" value="InterPro"/>
</dbReference>
<evidence type="ECO:0000259" key="6">
    <source>
        <dbReference type="PROSITE" id="PS51005"/>
    </source>
</evidence>
<dbReference type="PROSITE" id="PS51005">
    <property type="entry name" value="NAC"/>
    <property type="match status" value="1"/>
</dbReference>
<evidence type="ECO:0000256" key="1">
    <source>
        <dbReference type="ARBA" id="ARBA00023015"/>
    </source>
</evidence>
<evidence type="ECO:0000256" key="4">
    <source>
        <dbReference type="ARBA" id="ARBA00023242"/>
    </source>
</evidence>
<evidence type="ECO:0000313" key="8">
    <source>
        <dbReference type="Proteomes" id="UP000007305"/>
    </source>
</evidence>
<evidence type="ECO:0000256" key="5">
    <source>
        <dbReference type="SAM" id="MobiDB-lite"/>
    </source>
</evidence>
<keyword evidence="3" id="KW-0804">Transcription</keyword>
<evidence type="ECO:0000256" key="2">
    <source>
        <dbReference type="ARBA" id="ARBA00023125"/>
    </source>
</evidence>
<dbReference type="EnsemblPlants" id="Zm00001eb077580_T003">
    <property type="protein sequence ID" value="Zm00001eb077580_P003"/>
    <property type="gene ID" value="Zm00001eb077580"/>
</dbReference>
<keyword evidence="2" id="KW-0238">DNA-binding</keyword>
<dbReference type="FunCoup" id="A0A804MDL2">
    <property type="interactions" value="2070"/>
</dbReference>
<dbReference type="Pfam" id="PF02365">
    <property type="entry name" value="NAM"/>
    <property type="match status" value="1"/>
</dbReference>
<reference evidence="7" key="3">
    <citation type="submission" date="2021-05" db="UniProtKB">
        <authorList>
            <consortium name="EnsemblPlants"/>
        </authorList>
    </citation>
    <scope>IDENTIFICATION</scope>
    <source>
        <strain evidence="7">cv. B73</strain>
    </source>
</reference>
<feature type="domain" description="NAC" evidence="6">
    <location>
        <begin position="10"/>
        <end position="191"/>
    </location>
</feature>
<dbReference type="SUPFAM" id="SSF101941">
    <property type="entry name" value="NAC domain"/>
    <property type="match status" value="1"/>
</dbReference>
<dbReference type="InterPro" id="IPR036093">
    <property type="entry name" value="NAC_dom_sf"/>
</dbReference>
<dbReference type="AlphaFoldDB" id="A0A804MDL2"/>
<reference evidence="7" key="2">
    <citation type="submission" date="2019-07" db="EMBL/GenBank/DDBJ databases">
        <authorList>
            <person name="Seetharam A."/>
            <person name="Woodhouse M."/>
            <person name="Cannon E."/>
        </authorList>
    </citation>
    <scope>NUCLEOTIDE SEQUENCE [LARGE SCALE GENOMIC DNA]</scope>
    <source>
        <strain evidence="7">cv. B73</strain>
    </source>
</reference>
<dbReference type="PANTHER" id="PTHR31744">
    <property type="entry name" value="PROTEIN CUP-SHAPED COTYLEDON 2-RELATED"/>
    <property type="match status" value="1"/>
</dbReference>
<dbReference type="PANTHER" id="PTHR31744:SF4">
    <property type="entry name" value="NAC TRANSCRIPTION FACTOR"/>
    <property type="match status" value="1"/>
</dbReference>
<feature type="compositionally biased region" description="Polar residues" evidence="5">
    <location>
        <begin position="204"/>
        <end position="215"/>
    </location>
</feature>